<comment type="caution">
    <text evidence="4">The sequence shown here is derived from an EMBL/GenBank/DDBJ whole genome shotgun (WGS) entry which is preliminary data.</text>
</comment>
<keyword evidence="1" id="KW-0238">DNA-binding</keyword>
<name>A0A4Z1EBD3_9HELO</name>
<feature type="domain" description="HTH CENPB-type" evidence="3">
    <location>
        <begin position="167"/>
        <end position="253"/>
    </location>
</feature>
<reference evidence="4 5" key="1">
    <citation type="submission" date="2017-12" db="EMBL/GenBank/DDBJ databases">
        <title>Comparative genomics of Botrytis spp.</title>
        <authorList>
            <person name="Valero-Jimenez C.A."/>
            <person name="Tapia P."/>
            <person name="Veloso J."/>
            <person name="Silva-Moreno E."/>
            <person name="Staats M."/>
            <person name="Valdes J.H."/>
            <person name="Van Kan J.A.L."/>
        </authorList>
    </citation>
    <scope>NUCLEOTIDE SEQUENCE [LARGE SCALE GENOMIC DNA]</scope>
    <source>
        <strain evidence="4 5">Bp0003</strain>
    </source>
</reference>
<dbReference type="Proteomes" id="UP000297910">
    <property type="component" value="Unassembled WGS sequence"/>
</dbReference>
<organism evidence="4 5">
    <name type="scientific">Botrytis paeoniae</name>
    <dbReference type="NCBI Taxonomy" id="278948"/>
    <lineage>
        <taxon>Eukaryota</taxon>
        <taxon>Fungi</taxon>
        <taxon>Dikarya</taxon>
        <taxon>Ascomycota</taxon>
        <taxon>Pezizomycotina</taxon>
        <taxon>Leotiomycetes</taxon>
        <taxon>Helotiales</taxon>
        <taxon>Sclerotiniaceae</taxon>
        <taxon>Botrytis</taxon>
    </lineage>
</organism>
<dbReference type="GO" id="GO:0003677">
    <property type="term" value="F:DNA binding"/>
    <property type="evidence" value="ECO:0007669"/>
    <property type="project" value="UniProtKB-KW"/>
</dbReference>
<evidence type="ECO:0000256" key="1">
    <source>
        <dbReference type="ARBA" id="ARBA00023125"/>
    </source>
</evidence>
<sequence length="469" mass="54821">MSSSSEQQRLEIHEANKRKYPGRPRARHPLPSEPEKGQTTLFDNIIAARKRRGVVPDIRNIQVPPLIDGSRRHWIGGFNEEAIIKAFQHFPNQEGDHLLETRSSYPRELKLRAIQYHRYTWKKDKNDNISPISIYYAARNLGVTPSLLSKWITTEKLILSARKGSRRSYNTRRCTHPEMEERLYEKFCFFRTVGKRITHRWFTRHAKEIYRKLYPSKVLRSEESPSRWIYLDFKFSNCWFTAFLRRHRISLRCRTKRAQKAPGELREVIQKWCQFTRRNTIRHSDSIAGSSKNESIQNPRIGRFLLSNIANMDQTPLAFEFGSSERTYDHAGNNTVFLKGSKGGWEKRQATLQIMVSADGISRCKPLIMFQGKEGVGSSTRKAEFKKYHSGVDVIFNPKGYCNTKELLKWFKHQYKHSTAESPSENEPRLLTLDSFAAHKSQGRKKLEKESISQCAVREQSELEVLQLR</sequence>
<dbReference type="SUPFAM" id="SSF46689">
    <property type="entry name" value="Homeodomain-like"/>
    <property type="match status" value="1"/>
</dbReference>
<gene>
    <name evidence="4" type="ORF">BPAE_1222g00010</name>
</gene>
<dbReference type="EMBL" id="PQXI01001219">
    <property type="protein sequence ID" value="TGO08720.1"/>
    <property type="molecule type" value="Genomic_DNA"/>
</dbReference>
<dbReference type="Pfam" id="PF03184">
    <property type="entry name" value="DDE_1"/>
    <property type="match status" value="1"/>
</dbReference>
<feature type="compositionally biased region" description="Basic residues" evidence="2">
    <location>
        <begin position="18"/>
        <end position="28"/>
    </location>
</feature>
<feature type="region of interest" description="Disordered" evidence="2">
    <location>
        <begin position="1"/>
        <end position="39"/>
    </location>
</feature>
<dbReference type="InterPro" id="IPR009057">
    <property type="entry name" value="Homeodomain-like_sf"/>
</dbReference>
<dbReference type="AlphaFoldDB" id="A0A4Z1EBD3"/>
<dbReference type="Gene3D" id="1.10.10.60">
    <property type="entry name" value="Homeodomain-like"/>
    <property type="match status" value="1"/>
</dbReference>
<evidence type="ECO:0000313" key="4">
    <source>
        <dbReference type="EMBL" id="TGO08720.1"/>
    </source>
</evidence>
<protein>
    <recommendedName>
        <fullName evidence="3">HTH CENPB-type domain-containing protein</fullName>
    </recommendedName>
</protein>
<proteinExistence type="predicted"/>
<dbReference type="InterPro" id="IPR004875">
    <property type="entry name" value="DDE_SF_endonuclease_dom"/>
</dbReference>
<evidence type="ECO:0000313" key="5">
    <source>
        <dbReference type="Proteomes" id="UP000297910"/>
    </source>
</evidence>
<feature type="compositionally biased region" description="Basic and acidic residues" evidence="2">
    <location>
        <begin position="8"/>
        <end position="17"/>
    </location>
</feature>
<keyword evidence="5" id="KW-1185">Reference proteome</keyword>
<dbReference type="PROSITE" id="PS51253">
    <property type="entry name" value="HTH_CENPB"/>
    <property type="match status" value="1"/>
</dbReference>
<evidence type="ECO:0000259" key="3">
    <source>
        <dbReference type="PROSITE" id="PS51253"/>
    </source>
</evidence>
<accession>A0A4Z1EBD3</accession>
<evidence type="ECO:0000256" key="2">
    <source>
        <dbReference type="SAM" id="MobiDB-lite"/>
    </source>
</evidence>
<dbReference type="InterPro" id="IPR006600">
    <property type="entry name" value="HTH_CenpB_DNA-bd_dom"/>
</dbReference>